<sequence>MGKGTSKRKLDKTEPSSKVKRKSITEKHAVVSEASEEDHTDEIFIKARPIGPGRMTMTRSTKKLESQPRHLTPLRDEAEDEGDRAEEENYIELFTMLERMKTKRKTESIDYINKFESNVATSQQSLKDKLGSLRNHWKMEDMKFVDNFQKVFEAATGTSCQGLSEADPIRSAFSSNIDQSNDLLTTADKISTVFKRLDNGASKQIMGREFMRDWEEEDKLVKAVVDGGQEFAMQKTNSILLASRMPAMEPNTTKAAQALFEGLNADSAGWGKLAKKQVKLYKKIDKLEIFTE</sequence>
<gene>
    <name evidence="2" type="ORF">BP5796_06413</name>
</gene>
<organism evidence="2 3">
    <name type="scientific">Coleophoma crateriformis</name>
    <dbReference type="NCBI Taxonomy" id="565419"/>
    <lineage>
        <taxon>Eukaryota</taxon>
        <taxon>Fungi</taxon>
        <taxon>Dikarya</taxon>
        <taxon>Ascomycota</taxon>
        <taxon>Pezizomycotina</taxon>
        <taxon>Leotiomycetes</taxon>
        <taxon>Helotiales</taxon>
        <taxon>Dermateaceae</taxon>
        <taxon>Coleophoma</taxon>
    </lineage>
</organism>
<comment type="caution">
    <text evidence="2">The sequence shown here is derived from an EMBL/GenBank/DDBJ whole genome shotgun (WGS) entry which is preliminary data.</text>
</comment>
<name>A0A3D8RNB8_9HELO</name>
<feature type="compositionally biased region" description="Basic and acidic residues" evidence="1">
    <location>
        <begin position="62"/>
        <end position="76"/>
    </location>
</feature>
<evidence type="ECO:0000256" key="1">
    <source>
        <dbReference type="SAM" id="MobiDB-lite"/>
    </source>
</evidence>
<evidence type="ECO:0000313" key="3">
    <source>
        <dbReference type="Proteomes" id="UP000256328"/>
    </source>
</evidence>
<dbReference type="Proteomes" id="UP000256328">
    <property type="component" value="Unassembled WGS sequence"/>
</dbReference>
<evidence type="ECO:0000313" key="2">
    <source>
        <dbReference type="EMBL" id="RDW75592.1"/>
    </source>
</evidence>
<dbReference type="OrthoDB" id="10322236at2759"/>
<accession>A0A3D8RNB8</accession>
<keyword evidence="3" id="KW-1185">Reference proteome</keyword>
<feature type="region of interest" description="Disordered" evidence="1">
    <location>
        <begin position="1"/>
        <end position="84"/>
    </location>
</feature>
<feature type="compositionally biased region" description="Basic and acidic residues" evidence="1">
    <location>
        <begin position="11"/>
        <end position="30"/>
    </location>
</feature>
<dbReference type="AlphaFoldDB" id="A0A3D8RNB8"/>
<proteinExistence type="predicted"/>
<feature type="compositionally biased region" description="Basic residues" evidence="1">
    <location>
        <begin position="1"/>
        <end position="10"/>
    </location>
</feature>
<dbReference type="EMBL" id="PDLN01000009">
    <property type="protein sequence ID" value="RDW75592.1"/>
    <property type="molecule type" value="Genomic_DNA"/>
</dbReference>
<reference evidence="2 3" key="1">
    <citation type="journal article" date="2018" name="IMA Fungus">
        <title>IMA Genome-F 9: Draft genome sequence of Annulohypoxylon stygium, Aspergillus mulundensis, Berkeleyomyces basicola (syn. Thielaviopsis basicola), Ceratocystis smalleyi, two Cercospora beticola strains, Coleophoma cylindrospora, Fusarium fracticaudum, Phialophora cf. hyalina, and Morchella septimelata.</title>
        <authorList>
            <person name="Wingfield B.D."/>
            <person name="Bills G.F."/>
            <person name="Dong Y."/>
            <person name="Huang W."/>
            <person name="Nel W.J."/>
            <person name="Swalarsk-Parry B.S."/>
            <person name="Vaghefi N."/>
            <person name="Wilken P.M."/>
            <person name="An Z."/>
            <person name="de Beer Z.W."/>
            <person name="De Vos L."/>
            <person name="Chen L."/>
            <person name="Duong T.A."/>
            <person name="Gao Y."/>
            <person name="Hammerbacher A."/>
            <person name="Kikkert J.R."/>
            <person name="Li Y."/>
            <person name="Li H."/>
            <person name="Li K."/>
            <person name="Li Q."/>
            <person name="Liu X."/>
            <person name="Ma X."/>
            <person name="Naidoo K."/>
            <person name="Pethybridge S.J."/>
            <person name="Sun J."/>
            <person name="Steenkamp E.T."/>
            <person name="van der Nest M.A."/>
            <person name="van Wyk S."/>
            <person name="Wingfield M.J."/>
            <person name="Xiong C."/>
            <person name="Yue Q."/>
            <person name="Zhang X."/>
        </authorList>
    </citation>
    <scope>NUCLEOTIDE SEQUENCE [LARGE SCALE GENOMIC DNA]</scope>
    <source>
        <strain evidence="2 3">BP5796</strain>
    </source>
</reference>
<protein>
    <submittedName>
        <fullName evidence="2">Uncharacterized protein</fullName>
    </submittedName>
</protein>